<dbReference type="InterPro" id="IPR010310">
    <property type="entry name" value="T7SS_ESAT-6-like"/>
</dbReference>
<accession>A0A172UHE2</accession>
<evidence type="ECO:0000313" key="2">
    <source>
        <dbReference type="Proteomes" id="UP000077143"/>
    </source>
</evidence>
<dbReference type="AlphaFoldDB" id="A0A172UHE2"/>
<dbReference type="Pfam" id="PF06013">
    <property type="entry name" value="WXG100"/>
    <property type="match status" value="1"/>
</dbReference>
<evidence type="ECO:0000313" key="1">
    <source>
        <dbReference type="EMBL" id="ANE78340.1"/>
    </source>
</evidence>
<dbReference type="OrthoDB" id="4640046at2"/>
<dbReference type="SUPFAM" id="SSF140453">
    <property type="entry name" value="EsxAB dimer-like"/>
    <property type="match status" value="1"/>
</dbReference>
<protein>
    <submittedName>
        <fullName evidence="1">Type VII secretion protein EsxB</fullName>
    </submittedName>
</protein>
<dbReference type="RefSeq" id="WP_067990641.1">
    <property type="nucleotide sequence ID" value="NZ_CP015596.1"/>
</dbReference>
<dbReference type="KEGG" id="madi:A7U43_02400"/>
<dbReference type="Gene3D" id="1.10.287.1060">
    <property type="entry name" value="ESAT-6-like"/>
    <property type="match status" value="1"/>
</dbReference>
<keyword evidence="2" id="KW-1185">Reference proteome</keyword>
<gene>
    <name evidence="1" type="ORF">A7U43_02400</name>
</gene>
<dbReference type="InterPro" id="IPR036689">
    <property type="entry name" value="ESAT-6-like_sf"/>
</dbReference>
<organism evidence="1 2">
    <name type="scientific">Mycobacterium adipatum</name>
    <dbReference type="NCBI Taxonomy" id="1682113"/>
    <lineage>
        <taxon>Bacteria</taxon>
        <taxon>Bacillati</taxon>
        <taxon>Actinomycetota</taxon>
        <taxon>Actinomycetes</taxon>
        <taxon>Mycobacteriales</taxon>
        <taxon>Mycobacteriaceae</taxon>
        <taxon>Mycobacterium</taxon>
    </lineage>
</organism>
<sequence>MAQMNTDAAVLAKEAANFESISGELKTVISQVEATGGALSAQMVGQAGTAAQAALLRFHEAAARQVQELNDISSNIQTSGMQYTTADDDQAANLSSAMNI</sequence>
<dbReference type="Proteomes" id="UP000077143">
    <property type="component" value="Chromosome"/>
</dbReference>
<dbReference type="EMBL" id="CP015596">
    <property type="protein sequence ID" value="ANE78340.1"/>
    <property type="molecule type" value="Genomic_DNA"/>
</dbReference>
<name>A0A172UHE2_9MYCO</name>
<proteinExistence type="predicted"/>
<dbReference type="STRING" id="1682113.A7U43_02400"/>
<reference evidence="1 2" key="1">
    <citation type="submission" date="2016-05" db="EMBL/GenBank/DDBJ databases">
        <title>Complete genome sequence of a phthalic acid esters degrading Mycobacterium sp. YC-RL4.</title>
        <authorList>
            <person name="Ren L."/>
            <person name="Fan S."/>
            <person name="Ruth N."/>
            <person name="Jia Y."/>
            <person name="Wang J."/>
            <person name="Qiao C."/>
        </authorList>
    </citation>
    <scope>NUCLEOTIDE SEQUENCE [LARGE SCALE GENOMIC DNA]</scope>
    <source>
        <strain evidence="1 2">YC-RL4</strain>
    </source>
</reference>